<name>A0A516GUB0_9FLAO</name>
<protein>
    <submittedName>
        <fullName evidence="1">Uncharacterized protein</fullName>
    </submittedName>
</protein>
<organism evidence="1 2">
    <name type="scientific">Formosa sediminum</name>
    <dbReference type="NCBI Taxonomy" id="2594004"/>
    <lineage>
        <taxon>Bacteria</taxon>
        <taxon>Pseudomonadati</taxon>
        <taxon>Bacteroidota</taxon>
        <taxon>Flavobacteriia</taxon>
        <taxon>Flavobacteriales</taxon>
        <taxon>Flavobacteriaceae</taxon>
        <taxon>Formosa</taxon>
    </lineage>
</organism>
<dbReference type="OrthoDB" id="1099258at2"/>
<accession>A0A516GUB0</accession>
<dbReference type="RefSeq" id="WP_143382022.1">
    <property type="nucleotide sequence ID" value="NZ_CP041637.1"/>
</dbReference>
<dbReference type="EMBL" id="CP041637">
    <property type="protein sequence ID" value="QDO95114.1"/>
    <property type="molecule type" value="Genomic_DNA"/>
</dbReference>
<evidence type="ECO:0000313" key="2">
    <source>
        <dbReference type="Proteomes" id="UP000319209"/>
    </source>
</evidence>
<keyword evidence="2" id="KW-1185">Reference proteome</keyword>
<dbReference type="KEGG" id="fop:FNB79_14410"/>
<proteinExistence type="predicted"/>
<sequence>MLKYIIITTMLSVGSWSIYATATRFESSEKNLIIKTIQEEFKEIDIAILPNKVKDAVAKDFKNATICKAYINNVNEYKLKLKDNKTFKTLYITEDGVWINK</sequence>
<dbReference type="Proteomes" id="UP000319209">
    <property type="component" value="Chromosome"/>
</dbReference>
<reference evidence="1 2" key="1">
    <citation type="submission" date="2019-07" db="EMBL/GenBank/DDBJ databases">
        <title>Genome sequencing for Formosa sp. PS13.</title>
        <authorList>
            <person name="Park S.-J."/>
        </authorList>
    </citation>
    <scope>NUCLEOTIDE SEQUENCE [LARGE SCALE GENOMIC DNA]</scope>
    <source>
        <strain evidence="1 2">PS13</strain>
    </source>
</reference>
<dbReference type="AlphaFoldDB" id="A0A516GUB0"/>
<evidence type="ECO:0000313" key="1">
    <source>
        <dbReference type="EMBL" id="QDO95114.1"/>
    </source>
</evidence>
<gene>
    <name evidence="1" type="ORF">FNB79_14410</name>
</gene>
<dbReference type="SUPFAM" id="SSF160574">
    <property type="entry name" value="BT0923-like"/>
    <property type="match status" value="1"/>
</dbReference>